<gene>
    <name evidence="2" type="ORF">CQA57_05305</name>
</gene>
<keyword evidence="3" id="KW-1185">Reference proteome</keyword>
<dbReference type="AlphaFoldDB" id="A0A3D8J805"/>
<reference evidence="2 3" key="1">
    <citation type="submission" date="2018-04" db="EMBL/GenBank/DDBJ databases">
        <title>Novel Campyloabacter and Helicobacter Species and Strains.</title>
        <authorList>
            <person name="Mannion A.J."/>
            <person name="Shen Z."/>
            <person name="Fox J.G."/>
        </authorList>
    </citation>
    <scope>NUCLEOTIDE SEQUENCE [LARGE SCALE GENOMIC DNA]</scope>
    <source>
        <strain evidence="2 3">MIT 04-9362</strain>
    </source>
</reference>
<keyword evidence="1" id="KW-0472">Membrane</keyword>
<dbReference type="PROSITE" id="PS51257">
    <property type="entry name" value="PROKAR_LIPOPROTEIN"/>
    <property type="match status" value="1"/>
</dbReference>
<proteinExistence type="predicted"/>
<dbReference type="RefSeq" id="WP_115579195.1">
    <property type="nucleotide sequence ID" value="NZ_NXLX01000011.1"/>
</dbReference>
<feature type="transmembrane region" description="Helical" evidence="1">
    <location>
        <begin position="16"/>
        <end position="34"/>
    </location>
</feature>
<accession>A0A3D8J805</accession>
<keyword evidence="1" id="KW-1133">Transmembrane helix</keyword>
<name>A0A3D8J805_9HELI</name>
<comment type="caution">
    <text evidence="2">The sequence shown here is derived from an EMBL/GenBank/DDBJ whole genome shotgun (WGS) entry which is preliminary data.</text>
</comment>
<keyword evidence="1" id="KW-0812">Transmembrane</keyword>
<evidence type="ECO:0000313" key="3">
    <source>
        <dbReference type="Proteomes" id="UP000256695"/>
    </source>
</evidence>
<evidence type="ECO:0000313" key="2">
    <source>
        <dbReference type="EMBL" id="RDU73305.1"/>
    </source>
</evidence>
<dbReference type="EMBL" id="NXLX01000011">
    <property type="protein sequence ID" value="RDU73305.1"/>
    <property type="molecule type" value="Genomic_DNA"/>
</dbReference>
<evidence type="ECO:0008006" key="4">
    <source>
        <dbReference type="Google" id="ProtNLM"/>
    </source>
</evidence>
<dbReference type="Gene3D" id="2.30.30.40">
    <property type="entry name" value="SH3 Domains"/>
    <property type="match status" value="1"/>
</dbReference>
<dbReference type="Proteomes" id="UP000256695">
    <property type="component" value="Unassembled WGS sequence"/>
</dbReference>
<evidence type="ECO:0000256" key="1">
    <source>
        <dbReference type="SAM" id="Phobius"/>
    </source>
</evidence>
<organism evidence="2 3">
    <name type="scientific">Helicobacter anseris</name>
    <dbReference type="NCBI Taxonomy" id="375926"/>
    <lineage>
        <taxon>Bacteria</taxon>
        <taxon>Pseudomonadati</taxon>
        <taxon>Campylobacterota</taxon>
        <taxon>Epsilonproteobacteria</taxon>
        <taxon>Campylobacterales</taxon>
        <taxon>Helicobacteraceae</taxon>
        <taxon>Helicobacter</taxon>
    </lineage>
</organism>
<sequence>MIKSIFKFFFLHTTPFLFLICSCIFYLGCMAYFYDKEIWNHWVVEVRQYAIKEDKTKLLFYKQEQVEQKIYRAKANVLNIRELPSVDSKIIGKIYKNQEVVIFDIENSWGKMQKGYVFLDPKNIQKLDQTYQKPNLEQMAFYKVKVLAANIRKEPLSDSPIITKAYQGSIIEVQEIDAIWGKTKDGFVALRLLEKVDE</sequence>
<dbReference type="OrthoDB" id="5329768at2"/>
<protein>
    <recommendedName>
        <fullName evidence="4">SH3b domain-containing protein</fullName>
    </recommendedName>
</protein>